<protein>
    <submittedName>
        <fullName evidence="2">Uncharacterized protein</fullName>
    </submittedName>
</protein>
<gene>
    <name evidence="2" type="ORF">KEF85_09990</name>
</gene>
<dbReference type="AlphaFoldDB" id="A0A975MKW8"/>
<dbReference type="EMBL" id="CP073754">
    <property type="protein sequence ID" value="QWF69706.1"/>
    <property type="molecule type" value="Genomic_DNA"/>
</dbReference>
<dbReference type="Proteomes" id="UP000676649">
    <property type="component" value="Chromosome"/>
</dbReference>
<evidence type="ECO:0000313" key="2">
    <source>
        <dbReference type="EMBL" id="QWF69706.1"/>
    </source>
</evidence>
<dbReference type="RefSeq" id="WP_215580082.1">
    <property type="nucleotide sequence ID" value="NZ_CP073754.1"/>
</dbReference>
<keyword evidence="1" id="KW-0175">Coiled coil</keyword>
<feature type="coiled-coil region" evidence="1">
    <location>
        <begin position="209"/>
        <end position="236"/>
    </location>
</feature>
<keyword evidence="3" id="KW-1185">Reference proteome</keyword>
<organism evidence="2 3">
    <name type="scientific">Methylomonas paludis</name>
    <dbReference type="NCBI Taxonomy" id="1173101"/>
    <lineage>
        <taxon>Bacteria</taxon>
        <taxon>Pseudomonadati</taxon>
        <taxon>Pseudomonadota</taxon>
        <taxon>Gammaproteobacteria</taxon>
        <taxon>Methylococcales</taxon>
        <taxon>Methylococcaceae</taxon>
        <taxon>Methylomonas</taxon>
    </lineage>
</organism>
<reference evidence="2" key="1">
    <citation type="submission" date="2021-04" db="EMBL/GenBank/DDBJ databases">
        <title>Draft genome sequence data of methanotrophic Methylovulum sp. strain S1L and Methylomonas sp. strain S2AM isolated from boreal lake water columns.</title>
        <authorList>
            <person name="Rissanen A.J."/>
            <person name="Mangayil R."/>
            <person name="Svenning M.M."/>
            <person name="Khanongnuch R."/>
        </authorList>
    </citation>
    <scope>NUCLEOTIDE SEQUENCE</scope>
    <source>
        <strain evidence="2">S2AM</strain>
    </source>
</reference>
<evidence type="ECO:0000256" key="1">
    <source>
        <dbReference type="SAM" id="Coils"/>
    </source>
</evidence>
<name>A0A975MKW8_9GAMM</name>
<sequence>MRPVDAVIELFDRFAAYQTEKVFITEAELSDWPIAAYSAMKKQRIISKAKAAKSAVCPGCEQECIMPVHVLPDDYRTPELFVLCDKRSDTNRVKIKATDLMQWYCNAEAICRFIADALGLRRTEQTSDLANHWYIGVATGNKRSQMLCLQVDDFCMLVAGGNALPLADFIRFDSELYTLDVGMLTKLVDTANTADDRYTPSTAKQEVRKQETQEMYRDWQKEYKKLKRANTNMKDTDIARKISRMVIASGRSADTIRKWMVK</sequence>
<dbReference type="KEGG" id="mpad:KEF85_09990"/>
<evidence type="ECO:0000313" key="3">
    <source>
        <dbReference type="Proteomes" id="UP000676649"/>
    </source>
</evidence>
<accession>A0A975MKW8</accession>
<proteinExistence type="predicted"/>